<gene>
    <name evidence="5" type="ORF">LCGC14_2838600</name>
</gene>
<dbReference type="GO" id="GO:0016020">
    <property type="term" value="C:membrane"/>
    <property type="evidence" value="ECO:0007669"/>
    <property type="project" value="InterPro"/>
</dbReference>
<evidence type="ECO:0000313" key="5">
    <source>
        <dbReference type="EMBL" id="KKK78930.1"/>
    </source>
</evidence>
<reference evidence="5" key="1">
    <citation type="journal article" date="2015" name="Nature">
        <title>Complex archaea that bridge the gap between prokaryotes and eukaryotes.</title>
        <authorList>
            <person name="Spang A."/>
            <person name="Saw J.H."/>
            <person name="Jorgensen S.L."/>
            <person name="Zaremba-Niedzwiedzka K."/>
            <person name="Martijn J."/>
            <person name="Lind A.E."/>
            <person name="van Eijk R."/>
            <person name="Schleper C."/>
            <person name="Guy L."/>
            <person name="Ettema T.J."/>
        </authorList>
    </citation>
    <scope>NUCLEOTIDE SEQUENCE</scope>
</reference>
<keyword evidence="1" id="KW-0808">Transferase</keyword>
<dbReference type="SUPFAM" id="SSF55874">
    <property type="entry name" value="ATPase domain of HSP90 chaperone/DNA topoisomerase II/histidine kinase"/>
    <property type="match status" value="1"/>
</dbReference>
<organism evidence="5">
    <name type="scientific">marine sediment metagenome</name>
    <dbReference type="NCBI Taxonomy" id="412755"/>
    <lineage>
        <taxon>unclassified sequences</taxon>
        <taxon>metagenomes</taxon>
        <taxon>ecological metagenomes</taxon>
    </lineage>
</organism>
<dbReference type="Pfam" id="PF02518">
    <property type="entry name" value="HATPase_c"/>
    <property type="match status" value="1"/>
</dbReference>
<dbReference type="InterPro" id="IPR005467">
    <property type="entry name" value="His_kinase_dom"/>
</dbReference>
<dbReference type="InterPro" id="IPR050482">
    <property type="entry name" value="Sensor_HK_TwoCompSys"/>
</dbReference>
<proteinExistence type="predicted"/>
<evidence type="ECO:0000256" key="3">
    <source>
        <dbReference type="SAM" id="MobiDB-lite"/>
    </source>
</evidence>
<protein>
    <recommendedName>
        <fullName evidence="4">Histidine kinase domain-containing protein</fullName>
    </recommendedName>
</protein>
<feature type="region of interest" description="Disordered" evidence="3">
    <location>
        <begin position="1"/>
        <end position="28"/>
    </location>
</feature>
<dbReference type="EMBL" id="LAZR01054264">
    <property type="protein sequence ID" value="KKK78930.1"/>
    <property type="molecule type" value="Genomic_DNA"/>
</dbReference>
<dbReference type="Pfam" id="PF07730">
    <property type="entry name" value="HisKA_3"/>
    <property type="match status" value="1"/>
</dbReference>
<dbReference type="SMART" id="SM00387">
    <property type="entry name" value="HATPase_c"/>
    <property type="match status" value="1"/>
</dbReference>
<dbReference type="InterPro" id="IPR036890">
    <property type="entry name" value="HATPase_C_sf"/>
</dbReference>
<dbReference type="PROSITE" id="PS50109">
    <property type="entry name" value="HIS_KIN"/>
    <property type="match status" value="1"/>
</dbReference>
<name>A0A0F8YYL0_9ZZZZ</name>
<evidence type="ECO:0000256" key="1">
    <source>
        <dbReference type="ARBA" id="ARBA00022679"/>
    </source>
</evidence>
<keyword evidence="2" id="KW-0418">Kinase</keyword>
<comment type="caution">
    <text evidence="5">The sequence shown here is derived from an EMBL/GenBank/DDBJ whole genome shotgun (WGS) entry which is preliminary data.</text>
</comment>
<dbReference type="CDD" id="cd16917">
    <property type="entry name" value="HATPase_UhpB-NarQ-NarX-like"/>
    <property type="match status" value="1"/>
</dbReference>
<evidence type="ECO:0000256" key="2">
    <source>
        <dbReference type="ARBA" id="ARBA00022777"/>
    </source>
</evidence>
<dbReference type="InterPro" id="IPR003594">
    <property type="entry name" value="HATPase_dom"/>
</dbReference>
<dbReference type="Gene3D" id="3.30.565.10">
    <property type="entry name" value="Histidine kinase-like ATPase, C-terminal domain"/>
    <property type="match status" value="1"/>
</dbReference>
<accession>A0A0F8YYL0</accession>
<evidence type="ECO:0000259" key="4">
    <source>
        <dbReference type="PROSITE" id="PS50109"/>
    </source>
</evidence>
<dbReference type="AlphaFoldDB" id="A0A0F8YYL0"/>
<dbReference type="GO" id="GO:0046983">
    <property type="term" value="F:protein dimerization activity"/>
    <property type="evidence" value="ECO:0007669"/>
    <property type="project" value="InterPro"/>
</dbReference>
<dbReference type="InterPro" id="IPR011712">
    <property type="entry name" value="Sig_transdc_His_kin_sub3_dim/P"/>
</dbReference>
<dbReference type="GO" id="GO:0000155">
    <property type="term" value="F:phosphorelay sensor kinase activity"/>
    <property type="evidence" value="ECO:0007669"/>
    <property type="project" value="InterPro"/>
</dbReference>
<sequence length="243" mass="26830">MSSLLKRGNMQVRVKQTPAPTQPHDGNGKFIEGERQRLAQEIHDGLIQELTGAVLQLEICEKVYTKDSSQVLAPLIRAKKQARKCLNQLRQLTFDLRLTAVKELGLVKALRRHCEELSQEKGIAIAFKATKAEVGLPLSIAGSLYYIVREALLNATKHAKAGRIQVRVSFDKQQVMVTVEDDGTGFDVEPTLAKAEEEKKFGMIGMHERAHLLGGSLHVQSAPQSGTEVTAVIPYAPDRSEAR</sequence>
<dbReference type="Gene3D" id="1.20.5.1930">
    <property type="match status" value="1"/>
</dbReference>
<feature type="domain" description="Histidine kinase" evidence="4">
    <location>
        <begin position="37"/>
        <end position="237"/>
    </location>
</feature>
<dbReference type="PANTHER" id="PTHR24421">
    <property type="entry name" value="NITRATE/NITRITE SENSOR PROTEIN NARX-RELATED"/>
    <property type="match status" value="1"/>
</dbReference>